<dbReference type="PANTHER" id="PTHR42648">
    <property type="entry name" value="TRANSPOSASE, PUTATIVE-RELATED"/>
    <property type="match status" value="1"/>
</dbReference>
<dbReference type="SUPFAM" id="SSF53098">
    <property type="entry name" value="Ribonuclease H-like"/>
    <property type="match status" value="1"/>
</dbReference>
<dbReference type="EMBL" id="SZYD01000019">
    <property type="protein sequence ID" value="KAD2392837.1"/>
    <property type="molecule type" value="Genomic_DNA"/>
</dbReference>
<dbReference type="GO" id="GO:0015074">
    <property type="term" value="P:DNA integration"/>
    <property type="evidence" value="ECO:0007669"/>
    <property type="project" value="InterPro"/>
</dbReference>
<dbReference type="InterPro" id="IPR039537">
    <property type="entry name" value="Retrotran_Ty1/copia-like"/>
</dbReference>
<proteinExistence type="predicted"/>
<dbReference type="Proteomes" id="UP000326396">
    <property type="component" value="Linkage Group LG9"/>
</dbReference>
<name>A0A5N6LL26_9ASTR</name>
<feature type="region of interest" description="Disordered" evidence="1">
    <location>
        <begin position="288"/>
        <end position="320"/>
    </location>
</feature>
<dbReference type="AlphaFoldDB" id="A0A5N6LL26"/>
<dbReference type="InterPro" id="IPR036397">
    <property type="entry name" value="RNaseH_sf"/>
</dbReference>
<comment type="caution">
    <text evidence="3">The sequence shown here is derived from an EMBL/GenBank/DDBJ whole genome shotgun (WGS) entry which is preliminary data.</text>
</comment>
<dbReference type="InterPro" id="IPR057670">
    <property type="entry name" value="SH3_retrovirus"/>
</dbReference>
<dbReference type="InterPro" id="IPR012337">
    <property type="entry name" value="RNaseH-like_sf"/>
</dbReference>
<keyword evidence="4" id="KW-1185">Reference proteome</keyword>
<dbReference type="InterPro" id="IPR001584">
    <property type="entry name" value="Integrase_cat-core"/>
</dbReference>
<feature type="domain" description="Integrase catalytic" evidence="2">
    <location>
        <begin position="114"/>
        <end position="183"/>
    </location>
</feature>
<evidence type="ECO:0000259" key="2">
    <source>
        <dbReference type="PROSITE" id="PS50994"/>
    </source>
</evidence>
<dbReference type="OrthoDB" id="6776856at2759"/>
<dbReference type="InterPro" id="IPR025724">
    <property type="entry name" value="GAG-pre-integrase_dom"/>
</dbReference>
<dbReference type="Pfam" id="PF25597">
    <property type="entry name" value="SH3_retrovirus"/>
    <property type="match status" value="1"/>
</dbReference>
<gene>
    <name evidence="3" type="ORF">E3N88_39814</name>
</gene>
<accession>A0A5N6LL26</accession>
<dbReference type="PANTHER" id="PTHR42648:SF25">
    <property type="entry name" value="RNA-DIRECTED DNA POLYMERASE"/>
    <property type="match status" value="1"/>
</dbReference>
<dbReference type="PROSITE" id="PS50994">
    <property type="entry name" value="INTEGRASE"/>
    <property type="match status" value="1"/>
</dbReference>
<dbReference type="GO" id="GO:0003676">
    <property type="term" value="F:nucleic acid binding"/>
    <property type="evidence" value="ECO:0007669"/>
    <property type="project" value="InterPro"/>
</dbReference>
<feature type="compositionally biased region" description="Polar residues" evidence="1">
    <location>
        <begin position="288"/>
        <end position="298"/>
    </location>
</feature>
<reference evidence="3 4" key="1">
    <citation type="submission" date="2019-05" db="EMBL/GenBank/DDBJ databases">
        <title>Mikania micrantha, genome provides insights into the molecular mechanism of rapid growth.</title>
        <authorList>
            <person name="Liu B."/>
        </authorList>
    </citation>
    <scope>NUCLEOTIDE SEQUENCE [LARGE SCALE GENOMIC DNA]</scope>
    <source>
        <strain evidence="3">NLD-2019</strain>
        <tissue evidence="3">Leaf</tissue>
    </source>
</reference>
<dbReference type="Pfam" id="PF13976">
    <property type="entry name" value="gag_pre-integrs"/>
    <property type="match status" value="1"/>
</dbReference>
<organism evidence="3 4">
    <name type="scientific">Mikania micrantha</name>
    <name type="common">bitter vine</name>
    <dbReference type="NCBI Taxonomy" id="192012"/>
    <lineage>
        <taxon>Eukaryota</taxon>
        <taxon>Viridiplantae</taxon>
        <taxon>Streptophyta</taxon>
        <taxon>Embryophyta</taxon>
        <taxon>Tracheophyta</taxon>
        <taxon>Spermatophyta</taxon>
        <taxon>Magnoliopsida</taxon>
        <taxon>eudicotyledons</taxon>
        <taxon>Gunneridae</taxon>
        <taxon>Pentapetalae</taxon>
        <taxon>asterids</taxon>
        <taxon>campanulids</taxon>
        <taxon>Asterales</taxon>
        <taxon>Asteraceae</taxon>
        <taxon>Asteroideae</taxon>
        <taxon>Heliantheae alliance</taxon>
        <taxon>Eupatorieae</taxon>
        <taxon>Mikania</taxon>
    </lineage>
</organism>
<evidence type="ECO:0000313" key="4">
    <source>
        <dbReference type="Proteomes" id="UP000326396"/>
    </source>
</evidence>
<evidence type="ECO:0000256" key="1">
    <source>
        <dbReference type="SAM" id="MobiDB-lite"/>
    </source>
</evidence>
<sequence>MKVTRSKNRLYCINLKMGTPICLSSKLDEEAWLWHARLGHLNFDALKSMTHKKLVQGIPRISHASQICDACLLGKHIRAPFPNQAKFKSLKPLDLIYGDLCGPISPPTHSARQLTAPYLPQQNGVVERRNRTMLSTTRSIMKAMLLPQNFWGEAVRHTIYVLNRIPTKALKDATPFEALKGTKPDLRHLKVFGCIAYAKVPSNHLTKLDDISVKMVYLGVEEGSKAYRLFDPITKRICISRDVKFLEKDSWNWKDYMSEVGGEEPEWIDFTIDYNLNETSQSETIPVTTEDLTGNDDQGYQDPITPTSPFTPVTPPTYAY</sequence>
<protein>
    <recommendedName>
        <fullName evidence="2">Integrase catalytic domain-containing protein</fullName>
    </recommendedName>
</protein>
<evidence type="ECO:0000313" key="3">
    <source>
        <dbReference type="EMBL" id="KAD2392837.1"/>
    </source>
</evidence>
<dbReference type="Gene3D" id="3.30.420.10">
    <property type="entry name" value="Ribonuclease H-like superfamily/Ribonuclease H"/>
    <property type="match status" value="1"/>
</dbReference>